<proteinExistence type="predicted"/>
<accession>A0A699S481</accession>
<protein>
    <submittedName>
        <fullName evidence="1">Histone deacetylase 14</fullName>
    </submittedName>
</protein>
<dbReference type="EMBL" id="BKCJ011136707">
    <property type="protein sequence ID" value="GFC92279.1"/>
    <property type="molecule type" value="Genomic_DNA"/>
</dbReference>
<sequence length="226" mass="25870">TLREALQITPVNRNQAFAAPLSINGLIDFVNQLGYPKLVMNLSTVVTNDLFQPWRALLTIINLCLTGKTSGFKRPRAPVLQILWGIVIGANIDYAERIWEEFTQSIHTFIVDKRNLSRHTSGKNMATLIVILSVRFTMLIIHHLQRKHMFHPRPDSLLHLSNEEPVLGYLKFSAKGTKREIFGMPIPGRLITTNIREAFYYQEYQENVAKHRGFLADETRSTQETG</sequence>
<comment type="caution">
    <text evidence="1">The sequence shown here is derived from an EMBL/GenBank/DDBJ whole genome shotgun (WGS) entry which is preliminary data.</text>
</comment>
<gene>
    <name evidence="1" type="ORF">Tci_864249</name>
</gene>
<feature type="non-terminal residue" evidence="1">
    <location>
        <position position="1"/>
    </location>
</feature>
<evidence type="ECO:0000313" key="1">
    <source>
        <dbReference type="EMBL" id="GFC92279.1"/>
    </source>
</evidence>
<dbReference type="AlphaFoldDB" id="A0A699S481"/>
<name>A0A699S481_TANCI</name>
<reference evidence="1" key="1">
    <citation type="journal article" date="2019" name="Sci. Rep.">
        <title>Draft genome of Tanacetum cinerariifolium, the natural source of mosquito coil.</title>
        <authorList>
            <person name="Yamashiro T."/>
            <person name="Shiraishi A."/>
            <person name="Satake H."/>
            <person name="Nakayama K."/>
        </authorList>
    </citation>
    <scope>NUCLEOTIDE SEQUENCE</scope>
</reference>
<organism evidence="1">
    <name type="scientific">Tanacetum cinerariifolium</name>
    <name type="common">Dalmatian daisy</name>
    <name type="synonym">Chrysanthemum cinerariifolium</name>
    <dbReference type="NCBI Taxonomy" id="118510"/>
    <lineage>
        <taxon>Eukaryota</taxon>
        <taxon>Viridiplantae</taxon>
        <taxon>Streptophyta</taxon>
        <taxon>Embryophyta</taxon>
        <taxon>Tracheophyta</taxon>
        <taxon>Spermatophyta</taxon>
        <taxon>Magnoliopsida</taxon>
        <taxon>eudicotyledons</taxon>
        <taxon>Gunneridae</taxon>
        <taxon>Pentapetalae</taxon>
        <taxon>asterids</taxon>
        <taxon>campanulids</taxon>
        <taxon>Asterales</taxon>
        <taxon>Asteraceae</taxon>
        <taxon>Asteroideae</taxon>
        <taxon>Anthemideae</taxon>
        <taxon>Anthemidinae</taxon>
        <taxon>Tanacetum</taxon>
    </lineage>
</organism>